<sequence>MPVQNPIQERIDILAQQAREDLDLIAAEENEDQDLETSGRASLADLSERIDCQCREEVIRCSDAAEALALRLGEEVAALTRHYEAQITEMENSYKLRNAHHICDHQVSEKALRSVLAQAKNGLHLQREQEKVARCIIRGVERGKHQIRQSFGRHKCCQHRAGPNSSTPENRLFEVWHTP</sequence>
<evidence type="ECO:0000313" key="1">
    <source>
        <dbReference type="EMBL" id="EKD19844.1"/>
    </source>
</evidence>
<dbReference type="GeneID" id="18757731"/>
<accession>K1Y3S4</accession>
<name>K1Y3S4_MARBU</name>
<proteinExistence type="predicted"/>
<dbReference type="EMBL" id="JH921430">
    <property type="protein sequence ID" value="EKD19844.1"/>
    <property type="molecule type" value="Genomic_DNA"/>
</dbReference>
<dbReference type="AlphaFoldDB" id="K1Y3S4"/>
<organism evidence="1 2">
    <name type="scientific">Marssonina brunnea f. sp. multigermtubi (strain MB_m1)</name>
    <name type="common">Marssonina leaf spot fungus</name>
    <dbReference type="NCBI Taxonomy" id="1072389"/>
    <lineage>
        <taxon>Eukaryota</taxon>
        <taxon>Fungi</taxon>
        <taxon>Dikarya</taxon>
        <taxon>Ascomycota</taxon>
        <taxon>Pezizomycotina</taxon>
        <taxon>Leotiomycetes</taxon>
        <taxon>Helotiales</taxon>
        <taxon>Drepanopezizaceae</taxon>
        <taxon>Drepanopeziza</taxon>
    </lineage>
</organism>
<dbReference type="RefSeq" id="XP_007289685.1">
    <property type="nucleotide sequence ID" value="XM_007289623.1"/>
</dbReference>
<dbReference type="KEGG" id="mbe:MBM_01796"/>
<dbReference type="HOGENOM" id="CLU_1503738_0_0_1"/>
<evidence type="ECO:0000313" key="2">
    <source>
        <dbReference type="Proteomes" id="UP000006753"/>
    </source>
</evidence>
<keyword evidence="2" id="KW-1185">Reference proteome</keyword>
<protein>
    <submittedName>
        <fullName evidence="1">Uncharacterized protein</fullName>
    </submittedName>
</protein>
<dbReference type="OrthoDB" id="10325929at2759"/>
<dbReference type="InParanoid" id="K1Y3S4"/>
<reference evidence="1 2" key="1">
    <citation type="journal article" date="2012" name="BMC Genomics">
        <title>Sequencing the genome of Marssonina brunnea reveals fungus-poplar co-evolution.</title>
        <authorList>
            <person name="Zhu S."/>
            <person name="Cao Y.-Z."/>
            <person name="Jiang C."/>
            <person name="Tan B.-Y."/>
            <person name="Wang Z."/>
            <person name="Feng S."/>
            <person name="Zhang L."/>
            <person name="Su X.-H."/>
            <person name="Brejova B."/>
            <person name="Vinar T."/>
            <person name="Xu M."/>
            <person name="Wang M.-X."/>
            <person name="Zhang S.-G."/>
            <person name="Huang M.-R."/>
            <person name="Wu R."/>
            <person name="Zhou Y."/>
        </authorList>
    </citation>
    <scope>NUCLEOTIDE SEQUENCE [LARGE SCALE GENOMIC DNA]</scope>
    <source>
        <strain evidence="1 2">MB_m1</strain>
    </source>
</reference>
<gene>
    <name evidence="1" type="ORF">MBM_01796</name>
</gene>
<dbReference type="Proteomes" id="UP000006753">
    <property type="component" value="Unassembled WGS sequence"/>
</dbReference>